<dbReference type="Proteomes" id="UP000324222">
    <property type="component" value="Unassembled WGS sequence"/>
</dbReference>
<sequence>METGPHEYKLQLGKYTQDEDETGPSYFLENGESSMGQNDALMWAKVHPYSPMGTGKVIVEVEAAVVVVCDSTCNLLTLTHHVCHQAVGLFRPASAGAGRCCV</sequence>
<evidence type="ECO:0000256" key="1">
    <source>
        <dbReference type="SAM" id="MobiDB-lite"/>
    </source>
</evidence>
<gene>
    <name evidence="2" type="primary">WDR17_0</name>
    <name evidence="2" type="ORF">E2C01_053712</name>
</gene>
<comment type="caution">
    <text evidence="2">The sequence shown here is derived from an EMBL/GenBank/DDBJ whole genome shotgun (WGS) entry which is preliminary data.</text>
</comment>
<evidence type="ECO:0000313" key="2">
    <source>
        <dbReference type="EMBL" id="MPC59686.1"/>
    </source>
</evidence>
<name>A0A5B7GQ59_PORTR</name>
<proteinExistence type="predicted"/>
<reference evidence="2 3" key="1">
    <citation type="submission" date="2019-05" db="EMBL/GenBank/DDBJ databases">
        <title>Another draft genome of Portunus trituberculatus and its Hox gene families provides insights of decapod evolution.</title>
        <authorList>
            <person name="Jeong J.-H."/>
            <person name="Song I."/>
            <person name="Kim S."/>
            <person name="Choi T."/>
            <person name="Kim D."/>
            <person name="Ryu S."/>
            <person name="Kim W."/>
        </authorList>
    </citation>
    <scope>NUCLEOTIDE SEQUENCE [LARGE SCALE GENOMIC DNA]</scope>
    <source>
        <tissue evidence="2">Muscle</tissue>
    </source>
</reference>
<feature type="region of interest" description="Disordered" evidence="1">
    <location>
        <begin position="1"/>
        <end position="25"/>
    </location>
</feature>
<protein>
    <submittedName>
        <fullName evidence="2">WD repeat-containing protein 17</fullName>
    </submittedName>
</protein>
<organism evidence="2 3">
    <name type="scientific">Portunus trituberculatus</name>
    <name type="common">Swimming crab</name>
    <name type="synonym">Neptunus trituberculatus</name>
    <dbReference type="NCBI Taxonomy" id="210409"/>
    <lineage>
        <taxon>Eukaryota</taxon>
        <taxon>Metazoa</taxon>
        <taxon>Ecdysozoa</taxon>
        <taxon>Arthropoda</taxon>
        <taxon>Crustacea</taxon>
        <taxon>Multicrustacea</taxon>
        <taxon>Malacostraca</taxon>
        <taxon>Eumalacostraca</taxon>
        <taxon>Eucarida</taxon>
        <taxon>Decapoda</taxon>
        <taxon>Pleocyemata</taxon>
        <taxon>Brachyura</taxon>
        <taxon>Eubrachyura</taxon>
        <taxon>Portunoidea</taxon>
        <taxon>Portunidae</taxon>
        <taxon>Portuninae</taxon>
        <taxon>Portunus</taxon>
    </lineage>
</organism>
<dbReference type="AlphaFoldDB" id="A0A5B7GQ59"/>
<accession>A0A5B7GQ59</accession>
<dbReference type="EMBL" id="VSRR010016787">
    <property type="protein sequence ID" value="MPC59686.1"/>
    <property type="molecule type" value="Genomic_DNA"/>
</dbReference>
<keyword evidence="3" id="KW-1185">Reference proteome</keyword>
<evidence type="ECO:0000313" key="3">
    <source>
        <dbReference type="Proteomes" id="UP000324222"/>
    </source>
</evidence>